<dbReference type="EMBL" id="APJX01000007">
    <property type="protein sequence ID" value="EMS78678.1"/>
    <property type="molecule type" value="Genomic_DNA"/>
</dbReference>
<feature type="binding site" evidence="10">
    <location>
        <position position="240"/>
    </location>
    <ligand>
        <name>(6S)-5,6,7,8-tetrahydrofolate</name>
        <dbReference type="ChEBI" id="CHEBI:57453"/>
    </ligand>
</feature>
<comment type="cofactor">
    <cofactor evidence="1 10 11">
        <name>pyridoxal 5'-phosphate</name>
        <dbReference type="ChEBI" id="CHEBI:597326"/>
    </cofactor>
</comment>
<evidence type="ECO:0000256" key="10">
    <source>
        <dbReference type="HAMAP-Rule" id="MF_00051"/>
    </source>
</evidence>
<dbReference type="PIRSF" id="PIRSF000412">
    <property type="entry name" value="SHMT"/>
    <property type="match status" value="1"/>
</dbReference>
<dbReference type="PANTHER" id="PTHR11680">
    <property type="entry name" value="SERINE HYDROXYMETHYLTRANSFERASE"/>
    <property type="match status" value="1"/>
</dbReference>
<dbReference type="Proteomes" id="UP000014216">
    <property type="component" value="Unassembled WGS sequence"/>
</dbReference>
<dbReference type="GO" id="GO:0030170">
    <property type="term" value="F:pyridoxal phosphate binding"/>
    <property type="evidence" value="ECO:0007669"/>
    <property type="project" value="UniProtKB-UniRule"/>
</dbReference>
<evidence type="ECO:0000256" key="11">
    <source>
        <dbReference type="PIRSR" id="PIRSR000412-50"/>
    </source>
</evidence>
<comment type="pathway">
    <text evidence="10">One-carbon metabolism; tetrahydrofolate interconversion.</text>
</comment>
<sequence length="412" mass="44054">MADLVTNDPQIAAIIENETTRQEQGLNLIASENTVSRSVLAAQGSVLTNKYAEGYPARRYYGGCDFVDQAEDLAIARAKKLFHAPYANVQAHSGSQANMAVYFALLNPGDRILAMGLSHGGHLTHGAAASFSGRLFEFAHYGLTPDTEVIDMDQVADLAKSFKPRLIVAGASAYSRIIDFQAFAEIAASVHALFMVDMAHIAGLVAGGVHPTPVGYADVITSTTHKTLRGPRGGLILGSEDLAVKINAQIFPGIQGGPLMHVIAAKAVAFNEAMQPDFARYQQQVVANASVLADALMSRGYKLVSNGTDNHMVLMDLTDKPLTGKEAETRLGRAGITVNKNTVPNEKKGPFVTSGIRIGVPLITSRGMKPDAVQQIARLICDVLDDVAAVDRVASQVKDLCRQYPLYPGEVR</sequence>
<comment type="catalytic activity">
    <reaction evidence="10">
        <text>(6R)-5,10-methylene-5,6,7,8-tetrahydrofolate + glycine + H2O = (6S)-5,6,7,8-tetrahydrofolate + L-serine</text>
        <dbReference type="Rhea" id="RHEA:15481"/>
        <dbReference type="ChEBI" id="CHEBI:15377"/>
        <dbReference type="ChEBI" id="CHEBI:15636"/>
        <dbReference type="ChEBI" id="CHEBI:33384"/>
        <dbReference type="ChEBI" id="CHEBI:57305"/>
        <dbReference type="ChEBI" id="CHEBI:57453"/>
        <dbReference type="EC" id="2.1.2.1"/>
    </reaction>
</comment>
<feature type="binding site" evidence="10">
    <location>
        <position position="117"/>
    </location>
    <ligand>
        <name>(6S)-5,6,7,8-tetrahydrofolate</name>
        <dbReference type="ChEBI" id="CHEBI:57453"/>
    </ligand>
</feature>
<evidence type="ECO:0000256" key="2">
    <source>
        <dbReference type="ARBA" id="ARBA00004496"/>
    </source>
</evidence>
<feature type="modified residue" description="N6-(pyridoxal phosphate)lysine" evidence="10 11">
    <location>
        <position position="226"/>
    </location>
</feature>
<dbReference type="AlphaFoldDB" id="S0FUE1"/>
<dbReference type="Gene3D" id="3.90.1150.10">
    <property type="entry name" value="Aspartate Aminotransferase, domain 1"/>
    <property type="match status" value="1"/>
</dbReference>
<evidence type="ECO:0000313" key="14">
    <source>
        <dbReference type="Proteomes" id="UP000014216"/>
    </source>
</evidence>
<feature type="domain" description="Serine hydroxymethyltransferase-like" evidence="12">
    <location>
        <begin position="5"/>
        <end position="380"/>
    </location>
</feature>
<dbReference type="RefSeq" id="WP_006967157.1">
    <property type="nucleotide sequence ID" value="NZ_APJX01000007.1"/>
</dbReference>
<keyword evidence="9 10" id="KW-0663">Pyridoxal phosphate</keyword>
<dbReference type="GO" id="GO:0008168">
    <property type="term" value="F:methyltransferase activity"/>
    <property type="evidence" value="ECO:0007669"/>
    <property type="project" value="UniProtKB-KW"/>
</dbReference>
<dbReference type="InterPro" id="IPR001085">
    <property type="entry name" value="Ser_HO-MeTrfase"/>
</dbReference>
<dbReference type="InterPro" id="IPR015421">
    <property type="entry name" value="PyrdxlP-dep_Trfase_major"/>
</dbReference>
<dbReference type="Gene3D" id="3.40.640.10">
    <property type="entry name" value="Type I PLP-dependent aspartate aminotransferase-like (Major domain)"/>
    <property type="match status" value="1"/>
</dbReference>
<comment type="function">
    <text evidence="10">Catalyzes the reversible interconversion of serine and glycine with tetrahydrofolate (THF) serving as the one-carbon carrier. This reaction serves as the major source of one-carbon groups required for the biosynthesis of purines, thymidylate, methionine, and other important biomolecules. Also exhibits THF-independent aldolase activity toward beta-hydroxyamino acids, producing glycine and aldehydes, via a retro-aldol mechanism.</text>
</comment>
<protein>
    <recommendedName>
        <fullName evidence="10">Serine hydroxymethyltransferase</fullName>
        <shortName evidence="10">SHMT</shortName>
        <shortName evidence="10">Serine methylase</shortName>
        <ecNumber evidence="10">2.1.2.1</ecNumber>
    </recommendedName>
</protein>
<dbReference type="GO" id="GO:0005829">
    <property type="term" value="C:cytosol"/>
    <property type="evidence" value="ECO:0007669"/>
    <property type="project" value="TreeGrafter"/>
</dbReference>
<dbReference type="UniPathway" id="UPA00288">
    <property type="reaction ID" value="UER01023"/>
</dbReference>
<dbReference type="CDD" id="cd00378">
    <property type="entry name" value="SHMT"/>
    <property type="match status" value="1"/>
</dbReference>
<dbReference type="InterPro" id="IPR019798">
    <property type="entry name" value="Ser_HO-MeTrfase_PLP_BS"/>
</dbReference>
<dbReference type="GO" id="GO:0035999">
    <property type="term" value="P:tetrahydrofolate interconversion"/>
    <property type="evidence" value="ECO:0007669"/>
    <property type="project" value="UniProtKB-UniRule"/>
</dbReference>
<dbReference type="PROSITE" id="PS00096">
    <property type="entry name" value="SHMT"/>
    <property type="match status" value="1"/>
</dbReference>
<evidence type="ECO:0000256" key="4">
    <source>
        <dbReference type="ARBA" id="ARBA00011738"/>
    </source>
</evidence>
<feature type="site" description="Plays an important role in substrate specificity" evidence="10">
    <location>
        <position position="225"/>
    </location>
</feature>
<dbReference type="UniPathway" id="UPA00193"/>
<keyword evidence="5 10" id="KW-0963">Cytoplasm</keyword>
<dbReference type="Pfam" id="PF00464">
    <property type="entry name" value="SHMT"/>
    <property type="match status" value="1"/>
</dbReference>
<accession>S0FUE1</accession>
<dbReference type="HAMAP" id="MF_00051">
    <property type="entry name" value="SHMT"/>
    <property type="match status" value="1"/>
</dbReference>
<keyword evidence="13" id="KW-0489">Methyltransferase</keyword>
<dbReference type="InterPro" id="IPR049943">
    <property type="entry name" value="Ser_HO-MeTrfase-like"/>
</dbReference>
<organism evidence="13 14">
    <name type="scientific">Desulfotignum phosphitoxidans DSM 13687</name>
    <dbReference type="NCBI Taxonomy" id="1286635"/>
    <lineage>
        <taxon>Bacteria</taxon>
        <taxon>Pseudomonadati</taxon>
        <taxon>Thermodesulfobacteriota</taxon>
        <taxon>Desulfobacteria</taxon>
        <taxon>Desulfobacterales</taxon>
        <taxon>Desulfobacteraceae</taxon>
        <taxon>Desulfotignum</taxon>
    </lineage>
</organism>
<dbReference type="NCBIfam" id="NF000586">
    <property type="entry name" value="PRK00011.1"/>
    <property type="match status" value="1"/>
</dbReference>
<dbReference type="EC" id="2.1.2.1" evidence="10"/>
<comment type="subunit">
    <text evidence="4 10">Homodimer.</text>
</comment>
<evidence type="ECO:0000256" key="6">
    <source>
        <dbReference type="ARBA" id="ARBA00022563"/>
    </source>
</evidence>
<keyword evidence="14" id="KW-1185">Reference proteome</keyword>
<proteinExistence type="inferred from homology"/>
<dbReference type="InterPro" id="IPR015422">
    <property type="entry name" value="PyrdxlP-dep_Trfase_small"/>
</dbReference>
<reference evidence="13 14" key="1">
    <citation type="journal article" date="2013" name="Genome Announc.">
        <title>Draft Genome Sequence of Desulfotignum phosphitoxidans DSM 13687 Strain FiPS-3.</title>
        <authorList>
            <person name="Poehlein A."/>
            <person name="Daniel R."/>
            <person name="Simeonova D.D."/>
        </authorList>
    </citation>
    <scope>NUCLEOTIDE SEQUENCE [LARGE SCALE GENOMIC DNA]</scope>
    <source>
        <strain evidence="13 14">DSM 13687</strain>
    </source>
</reference>
<evidence type="ECO:0000313" key="13">
    <source>
        <dbReference type="EMBL" id="EMS78678.1"/>
    </source>
</evidence>
<evidence type="ECO:0000256" key="3">
    <source>
        <dbReference type="ARBA" id="ARBA00006376"/>
    </source>
</evidence>
<keyword evidence="6 10" id="KW-0554">One-carbon metabolism</keyword>
<dbReference type="InterPro" id="IPR015424">
    <property type="entry name" value="PyrdxlP-dep_Trfase"/>
</dbReference>
<keyword evidence="7 10" id="KW-0028">Amino-acid biosynthesis</keyword>
<comment type="similarity">
    <text evidence="3 10">Belongs to the SHMT family.</text>
</comment>
<dbReference type="OrthoDB" id="9803846at2"/>
<evidence type="ECO:0000256" key="8">
    <source>
        <dbReference type="ARBA" id="ARBA00022679"/>
    </source>
</evidence>
<evidence type="ECO:0000256" key="5">
    <source>
        <dbReference type="ARBA" id="ARBA00022490"/>
    </source>
</evidence>
<gene>
    <name evidence="10 13" type="primary">glyA</name>
    <name evidence="13" type="ORF">Dpo_7c01540</name>
</gene>
<dbReference type="GO" id="GO:0019264">
    <property type="term" value="P:glycine biosynthetic process from serine"/>
    <property type="evidence" value="ECO:0007669"/>
    <property type="project" value="UniProtKB-UniRule"/>
</dbReference>
<dbReference type="FunFam" id="3.40.640.10:FF:000001">
    <property type="entry name" value="Serine hydroxymethyltransferase"/>
    <property type="match status" value="1"/>
</dbReference>
<dbReference type="SUPFAM" id="SSF53383">
    <property type="entry name" value="PLP-dependent transferases"/>
    <property type="match status" value="1"/>
</dbReference>
<comment type="pathway">
    <text evidence="10">Amino-acid biosynthesis; glycine biosynthesis; glycine from L-serine: step 1/1.</text>
</comment>
<dbReference type="PATRIC" id="fig|1286635.3.peg.3324"/>
<comment type="caution">
    <text evidence="10">Lacks conserved residue(s) required for the propagation of feature annotation.</text>
</comment>
<comment type="caution">
    <text evidence="13">The sequence shown here is derived from an EMBL/GenBank/DDBJ whole genome shotgun (WGS) entry which is preliminary data.</text>
</comment>
<name>S0FUE1_9BACT</name>
<evidence type="ECO:0000259" key="12">
    <source>
        <dbReference type="Pfam" id="PF00464"/>
    </source>
</evidence>
<feature type="binding site" evidence="10">
    <location>
        <begin position="121"/>
        <end position="123"/>
    </location>
    <ligand>
        <name>(6S)-5,6,7,8-tetrahydrofolate</name>
        <dbReference type="ChEBI" id="CHEBI:57453"/>
    </ligand>
</feature>
<dbReference type="InterPro" id="IPR039429">
    <property type="entry name" value="SHMT-like_dom"/>
</dbReference>
<evidence type="ECO:0000256" key="7">
    <source>
        <dbReference type="ARBA" id="ARBA00022605"/>
    </source>
</evidence>
<dbReference type="GO" id="GO:0004372">
    <property type="term" value="F:glycine hydroxymethyltransferase activity"/>
    <property type="evidence" value="ECO:0007669"/>
    <property type="project" value="UniProtKB-UniRule"/>
</dbReference>
<dbReference type="GO" id="GO:0032259">
    <property type="term" value="P:methylation"/>
    <property type="evidence" value="ECO:0007669"/>
    <property type="project" value="UniProtKB-KW"/>
</dbReference>
<evidence type="ECO:0000256" key="1">
    <source>
        <dbReference type="ARBA" id="ARBA00001933"/>
    </source>
</evidence>
<evidence type="ECO:0000256" key="9">
    <source>
        <dbReference type="ARBA" id="ARBA00022898"/>
    </source>
</evidence>
<dbReference type="PANTHER" id="PTHR11680:SF50">
    <property type="entry name" value="SERINE HYDROXYMETHYLTRANSFERASE"/>
    <property type="match status" value="1"/>
</dbReference>
<comment type="subcellular location">
    <subcellularLocation>
        <location evidence="2 10">Cytoplasm</location>
    </subcellularLocation>
</comment>
<keyword evidence="8 10" id="KW-0808">Transferase</keyword>